<reference evidence="3" key="1">
    <citation type="submission" date="2021-12" db="EMBL/GenBank/DDBJ databases">
        <title>Description of Gramella crocea sp. nov., a new bacterium isolated from activated sludge.</title>
        <authorList>
            <person name="Zhang X."/>
        </authorList>
    </citation>
    <scope>NUCLEOTIDE SEQUENCE</scope>
    <source>
        <strain evidence="3">YB25</strain>
    </source>
</reference>
<feature type="transmembrane region" description="Helical" evidence="1">
    <location>
        <begin position="12"/>
        <end position="36"/>
    </location>
</feature>
<organism evidence="3 4">
    <name type="scientific">Christiangramia crocea</name>
    <dbReference type="NCBI Taxonomy" id="2904124"/>
    <lineage>
        <taxon>Bacteria</taxon>
        <taxon>Pseudomonadati</taxon>
        <taxon>Bacteroidota</taxon>
        <taxon>Flavobacteriia</taxon>
        <taxon>Flavobacteriales</taxon>
        <taxon>Flavobacteriaceae</taxon>
        <taxon>Christiangramia</taxon>
    </lineage>
</organism>
<feature type="domain" description="DUF7670" evidence="2">
    <location>
        <begin position="8"/>
        <end position="119"/>
    </location>
</feature>
<feature type="transmembrane region" description="Helical" evidence="1">
    <location>
        <begin position="51"/>
        <end position="68"/>
    </location>
</feature>
<keyword evidence="1" id="KW-0812">Transmembrane</keyword>
<dbReference type="InterPro" id="IPR056087">
    <property type="entry name" value="DUF7670"/>
</dbReference>
<evidence type="ECO:0000256" key="1">
    <source>
        <dbReference type="SAM" id="Phobius"/>
    </source>
</evidence>
<keyword evidence="4" id="KW-1185">Reference proteome</keyword>
<feature type="transmembrane region" description="Helical" evidence="1">
    <location>
        <begin position="95"/>
        <end position="114"/>
    </location>
</feature>
<evidence type="ECO:0000313" key="4">
    <source>
        <dbReference type="Proteomes" id="UP001139344"/>
    </source>
</evidence>
<dbReference type="RefSeq" id="WP_240100113.1">
    <property type="nucleotide sequence ID" value="NZ_JAJSON010000025.1"/>
</dbReference>
<keyword evidence="1" id="KW-1133">Transmembrane helix</keyword>
<keyword evidence="1" id="KW-0472">Membrane</keyword>
<sequence>MISNSKYFNRSILWIARGWGGIILAFILFILIAHIFGNDEGGSGFANTKEVITFILFPVSTITGLAIAYKWEGLGGLISSLAILTAMFINDGIDLKFLLTIFPPGFLYLVYWFLERRENRHPERMKLH</sequence>
<evidence type="ECO:0000259" key="2">
    <source>
        <dbReference type="Pfam" id="PF24709"/>
    </source>
</evidence>
<gene>
    <name evidence="3" type="ORF">LU635_13995</name>
</gene>
<name>A0A9X1UYI9_9FLAO</name>
<dbReference type="AlphaFoldDB" id="A0A9X1UYI9"/>
<comment type="caution">
    <text evidence="3">The sequence shown here is derived from an EMBL/GenBank/DDBJ whole genome shotgun (WGS) entry which is preliminary data.</text>
</comment>
<protein>
    <recommendedName>
        <fullName evidence="2">DUF7670 domain-containing protein</fullName>
    </recommendedName>
</protein>
<dbReference type="Proteomes" id="UP001139344">
    <property type="component" value="Unassembled WGS sequence"/>
</dbReference>
<feature type="transmembrane region" description="Helical" evidence="1">
    <location>
        <begin position="73"/>
        <end position="89"/>
    </location>
</feature>
<evidence type="ECO:0000313" key="3">
    <source>
        <dbReference type="EMBL" id="MCG9972757.1"/>
    </source>
</evidence>
<dbReference type="EMBL" id="JAJSON010000025">
    <property type="protein sequence ID" value="MCG9972757.1"/>
    <property type="molecule type" value="Genomic_DNA"/>
</dbReference>
<accession>A0A9X1UYI9</accession>
<proteinExistence type="predicted"/>
<dbReference type="Pfam" id="PF24709">
    <property type="entry name" value="DUF7670"/>
    <property type="match status" value="1"/>
</dbReference>